<dbReference type="PANTHER" id="PTHR42883">
    <property type="entry name" value="GLUCOSE-1-PHOSPHATE THYMIDYLTRANSFERASE"/>
    <property type="match status" value="1"/>
</dbReference>
<dbReference type="InterPro" id="IPR005835">
    <property type="entry name" value="NTP_transferase_dom"/>
</dbReference>
<keyword evidence="3" id="KW-1185">Reference proteome</keyword>
<accession>A0A101JRL0</accession>
<dbReference type="GO" id="GO:0016740">
    <property type="term" value="F:transferase activity"/>
    <property type="evidence" value="ECO:0007669"/>
    <property type="project" value="UniProtKB-KW"/>
</dbReference>
<evidence type="ECO:0000259" key="1">
    <source>
        <dbReference type="Pfam" id="PF00483"/>
    </source>
</evidence>
<organism evidence="2 3">
    <name type="scientific">Streptomyces regalis</name>
    <dbReference type="NCBI Taxonomy" id="68262"/>
    <lineage>
        <taxon>Bacteria</taxon>
        <taxon>Bacillati</taxon>
        <taxon>Actinomycetota</taxon>
        <taxon>Actinomycetes</taxon>
        <taxon>Kitasatosporales</taxon>
        <taxon>Streptomycetaceae</taxon>
        <taxon>Streptomyces</taxon>
    </lineage>
</organism>
<dbReference type="NCBIfam" id="TIGR01208">
    <property type="entry name" value="rmlA_long"/>
    <property type="match status" value="1"/>
</dbReference>
<evidence type="ECO:0000313" key="3">
    <source>
        <dbReference type="Proteomes" id="UP000053923"/>
    </source>
</evidence>
<dbReference type="CDD" id="cd04189">
    <property type="entry name" value="G1P_TT_long"/>
    <property type="match status" value="1"/>
</dbReference>
<dbReference type="OrthoDB" id="9803871at2"/>
<feature type="domain" description="Nucleotidyl transferase" evidence="1">
    <location>
        <begin position="2"/>
        <end position="235"/>
    </location>
</feature>
<dbReference type="PANTHER" id="PTHR42883:SF2">
    <property type="entry name" value="THYMIDYLYLTRANSFERASE"/>
    <property type="match status" value="1"/>
</dbReference>
<comment type="caution">
    <text evidence="2">The sequence shown here is derived from an EMBL/GenBank/DDBJ whole genome shotgun (WGS) entry which is preliminary data.</text>
</comment>
<proteinExistence type="predicted"/>
<keyword evidence="2" id="KW-0808">Transferase</keyword>
<protein>
    <submittedName>
        <fullName evidence="2">Glucose-1-phosphate thymidylyltransferase</fullName>
    </submittedName>
</protein>
<dbReference type="InterPro" id="IPR005908">
    <property type="entry name" value="G1P_thy_trans_l"/>
</dbReference>
<reference evidence="3" key="1">
    <citation type="submission" date="2015-10" db="EMBL/GenBank/DDBJ databases">
        <authorList>
            <person name="Ju K.-S."/>
            <person name="Doroghazi J.R."/>
            <person name="Metcalf W.W."/>
        </authorList>
    </citation>
    <scope>NUCLEOTIDE SEQUENCE [LARGE SCALE GENOMIC DNA]</scope>
    <source>
        <strain evidence="3">NRRL 3151</strain>
    </source>
</reference>
<dbReference type="Pfam" id="PF00483">
    <property type="entry name" value="NTP_transferase"/>
    <property type="match status" value="1"/>
</dbReference>
<name>A0A101JRL0_9ACTN</name>
<dbReference type="SUPFAM" id="SSF53448">
    <property type="entry name" value="Nucleotide-diphospho-sugar transferases"/>
    <property type="match status" value="1"/>
</dbReference>
<dbReference type="Gene3D" id="3.90.550.10">
    <property type="entry name" value="Spore Coat Polysaccharide Biosynthesis Protein SpsA, Chain A"/>
    <property type="match status" value="1"/>
</dbReference>
<sequence length="359" mass="37873">MKALVLSGGSGTRLRPFSHSMPKQLIPIANKPVLAHVVENIRALGVSEIGIIVGDWGDQIAAVIGDGTRLGVKVTYIQQDQPLGLAHCVALARPFLGDDDFVMYLGDNMLPDGVVSVAEAFRAERPAAQVVVRKVADPRAFGVAELGPDGAVERLVEKPSQPRSDLAMIGVYFFSPAIHQAVDSITPSARGELEITDAIQWLVEHGEVVRASQYHGYWKDTGRVDDVLECNHHILAGLSDDGPGAGPGVVDADSTLSGQVRIEAGARVINSRIDGPVVVGEGTVIENCHIGAYTSIGRDCVLRGTRIRDSIVLDGATVADVPGLQGSLIGRMANVGTGDDGVSCHRLVVGDHTRIEVAA</sequence>
<gene>
    <name evidence="2" type="ORF">ADL12_25635</name>
</gene>
<dbReference type="RefSeq" id="WP_062705568.1">
    <property type="nucleotide sequence ID" value="NZ_LLZG01000276.1"/>
</dbReference>
<dbReference type="InterPro" id="IPR029044">
    <property type="entry name" value="Nucleotide-diphossugar_trans"/>
</dbReference>
<evidence type="ECO:0000313" key="2">
    <source>
        <dbReference type="EMBL" id="KUL31161.1"/>
    </source>
</evidence>
<dbReference type="EMBL" id="LLZG01000276">
    <property type="protein sequence ID" value="KUL31161.1"/>
    <property type="molecule type" value="Genomic_DNA"/>
</dbReference>
<dbReference type="Proteomes" id="UP000053923">
    <property type="component" value="Unassembled WGS sequence"/>
</dbReference>
<dbReference type="AlphaFoldDB" id="A0A101JRL0"/>
<dbReference type="Gene3D" id="2.160.10.10">
    <property type="entry name" value="Hexapeptide repeat proteins"/>
    <property type="match status" value="1"/>
</dbReference>